<gene>
    <name evidence="1" type="ORF">OGM63_27105</name>
</gene>
<evidence type="ECO:0000313" key="1">
    <source>
        <dbReference type="EMBL" id="MCV3217134.1"/>
    </source>
</evidence>
<protein>
    <submittedName>
        <fullName evidence="1">Uncharacterized protein</fullName>
    </submittedName>
</protein>
<accession>A0ABT3B8A8</accession>
<dbReference type="Proteomes" id="UP001526143">
    <property type="component" value="Unassembled WGS sequence"/>
</dbReference>
<dbReference type="EMBL" id="JAOWRF010000387">
    <property type="protein sequence ID" value="MCV3217134.1"/>
    <property type="molecule type" value="Genomic_DNA"/>
</dbReference>
<keyword evidence="2" id="KW-1185">Reference proteome</keyword>
<sequence length="63" mass="7308">MTTCSSSVDDRMSQSTWATRLTKAFYQDDQQAKFRKLQVEVDSLLEHLQSLKQQRIAATEVEE</sequence>
<comment type="caution">
    <text evidence="1">The sequence shown here is derived from an EMBL/GenBank/DDBJ whole genome shotgun (WGS) entry which is preliminary data.</text>
</comment>
<dbReference type="RefSeq" id="WP_263748830.1">
    <property type="nucleotide sequence ID" value="NZ_JAOWRF010000387.1"/>
</dbReference>
<evidence type="ECO:0000313" key="2">
    <source>
        <dbReference type="Proteomes" id="UP001526143"/>
    </source>
</evidence>
<reference evidence="1 2" key="1">
    <citation type="submission" date="2022-10" db="EMBL/GenBank/DDBJ databases">
        <title>Identification of biosynthetic pathway for the production of the potent trypsin inhibitor radiosumin.</title>
        <authorList>
            <person name="Fewer D.P."/>
            <person name="Delbaje E."/>
            <person name="Ouyang X."/>
            <person name="Agostino P.D."/>
            <person name="Wahlsten M."/>
            <person name="Jokela J."/>
            <person name="Permi P."/>
            <person name="Haapaniemi E."/>
            <person name="Koistinen H."/>
        </authorList>
    </citation>
    <scope>NUCLEOTIDE SEQUENCE [LARGE SCALE GENOMIC DNA]</scope>
    <source>
        <strain evidence="1 2">NIES-515</strain>
    </source>
</reference>
<proteinExistence type="predicted"/>
<organism evidence="1 2">
    <name type="scientific">Plectonema radiosum NIES-515</name>
    <dbReference type="NCBI Taxonomy" id="2986073"/>
    <lineage>
        <taxon>Bacteria</taxon>
        <taxon>Bacillati</taxon>
        <taxon>Cyanobacteriota</taxon>
        <taxon>Cyanophyceae</taxon>
        <taxon>Oscillatoriophycideae</taxon>
        <taxon>Oscillatoriales</taxon>
        <taxon>Microcoleaceae</taxon>
        <taxon>Plectonema</taxon>
    </lineage>
</organism>
<name>A0ABT3B8A8_9CYAN</name>